<accession>A0AAU9BVY4</accession>
<name>A0AAU9BVY4_9GAMM</name>
<evidence type="ECO:0000256" key="2">
    <source>
        <dbReference type="PIRSR" id="PIRSR600246-3"/>
    </source>
</evidence>
<dbReference type="GO" id="GO:0016787">
    <property type="term" value="F:hydrolase activity"/>
    <property type="evidence" value="ECO:0007669"/>
    <property type="project" value="InterPro"/>
</dbReference>
<dbReference type="RefSeq" id="WP_317705342.1">
    <property type="nucleotide sequence ID" value="NZ_AP024714.1"/>
</dbReference>
<keyword evidence="4" id="KW-1185">Reference proteome</keyword>
<feature type="site" description="Cleavage; by autolysis" evidence="2">
    <location>
        <begin position="48"/>
        <end position="49"/>
    </location>
</feature>
<dbReference type="InterPro" id="IPR000246">
    <property type="entry name" value="Peptidase_T2"/>
</dbReference>
<dbReference type="Proteomes" id="UP001321825">
    <property type="component" value="Chromosome"/>
</dbReference>
<dbReference type="EMBL" id="AP024714">
    <property type="protein sequence ID" value="BCX82961.1"/>
    <property type="molecule type" value="Genomic_DNA"/>
</dbReference>
<dbReference type="AlphaFoldDB" id="A0AAU9BVY4"/>
<proteinExistence type="predicted"/>
<evidence type="ECO:0000256" key="1">
    <source>
        <dbReference type="PIRSR" id="PIRSR600246-1"/>
    </source>
</evidence>
<sequence length="88" mass="10007">MERPFSISSSPSSRIPAEHFAADQGLAIEPPAYFVTERRYRQWQRAYDTVGAVALDRDGHIAMPFNTEGMYRGYIRAGENPQVFLFGH</sequence>
<gene>
    <name evidence="3" type="ORF">MIT9_P2552</name>
</gene>
<reference evidence="4" key="1">
    <citation type="journal article" date="2024" name="Int. J. Syst. Evol. Microbiol.">
        <title>Methylomarinovum tepidoasis sp. nov., a moderately thermophilic methanotroph of the family Methylothermaceae isolated from a deep-sea hydrothermal field.</title>
        <authorList>
            <person name="Hirayama H."/>
            <person name="Takaki Y."/>
            <person name="Abe M."/>
            <person name="Miyazaki M."/>
            <person name="Uematsu K."/>
            <person name="Matsui Y."/>
            <person name="Takai K."/>
        </authorList>
    </citation>
    <scope>NUCLEOTIDE SEQUENCE [LARGE SCALE GENOMIC DNA]</scope>
    <source>
        <strain evidence="4">IT-9</strain>
    </source>
</reference>
<evidence type="ECO:0000313" key="4">
    <source>
        <dbReference type="Proteomes" id="UP001321825"/>
    </source>
</evidence>
<protein>
    <submittedName>
        <fullName evidence="3">Uncharacterized protein</fullName>
    </submittedName>
</protein>
<dbReference type="SUPFAM" id="SSF56235">
    <property type="entry name" value="N-terminal nucleophile aminohydrolases (Ntn hydrolases)"/>
    <property type="match status" value="1"/>
</dbReference>
<dbReference type="KEGG" id="mcau:MIT9_P2552"/>
<feature type="active site" description="Nucleophile" evidence="1">
    <location>
        <position position="49"/>
    </location>
</feature>
<dbReference type="Pfam" id="PF01112">
    <property type="entry name" value="Asparaginase_2"/>
    <property type="match status" value="1"/>
</dbReference>
<dbReference type="Gene3D" id="3.60.20.30">
    <property type="entry name" value="(Glycosyl)asparaginase"/>
    <property type="match status" value="1"/>
</dbReference>
<evidence type="ECO:0000313" key="3">
    <source>
        <dbReference type="EMBL" id="BCX82961.1"/>
    </source>
</evidence>
<organism evidence="3 4">
    <name type="scientific">Methylomarinovum caldicuralii</name>
    <dbReference type="NCBI Taxonomy" id="438856"/>
    <lineage>
        <taxon>Bacteria</taxon>
        <taxon>Pseudomonadati</taxon>
        <taxon>Pseudomonadota</taxon>
        <taxon>Gammaproteobacteria</taxon>
        <taxon>Methylococcales</taxon>
        <taxon>Methylothermaceae</taxon>
        <taxon>Methylomarinovum</taxon>
    </lineage>
</organism>
<dbReference type="InterPro" id="IPR029055">
    <property type="entry name" value="Ntn_hydrolases_N"/>
</dbReference>